<proteinExistence type="predicted"/>
<evidence type="ECO:0000313" key="2">
    <source>
        <dbReference type="Proteomes" id="UP000073601"/>
    </source>
</evidence>
<protein>
    <submittedName>
        <fullName evidence="1">Uncharacterized protein</fullName>
    </submittedName>
</protein>
<dbReference type="EMBL" id="FIZY01000113">
    <property type="protein sequence ID" value="CZF87034.1"/>
    <property type="molecule type" value="Genomic_DNA"/>
</dbReference>
<dbReference type="AlphaFoldDB" id="A0A128FL86"/>
<sequence length="544" mass="56703">MCAVARRVSNGGGHFQRGAGGRWVNAQVKAVIQHLLRDRAFKQGVAILVGDHKGVTHSRTRAQGDGDVHLTVQLVIVDVTIIVGIFGNLDRRRRRGAGAGAVIQGGRITAVGGVARRVGDGGRHGQGRAGGWRGHGDRHAVIQHGLGHGAVKQCIAILVGDHQGIAHRGACTEGDGDVDVTIELIAIDVAVVVGILINDHRWRRRCAAACAVIQGGRVRALSAVARRISDRGGDFQLGAGRRGGHRQVKAIVQHVLGDRAFVQGVARVIGDHNSVTHGGAGAQGDGDIHFTAELAIVDVTITVGIFGNDHSRCGRRTAAVIQGGRVTAGGAVATGVGHGGRQGQAGAGRWRGHRQRQAIVQHGLGHGAVKHLVTRLVSDDQGVTHLCAGAQRHAEVDVAIELIIIDVAVIVGIFINGQGRGPQVRVAATGIQYRTVTAIGGVARRIGDGGGDHQGGATGRGINRQTQAIVQHGLGHRAAEQGVAILVGDHKGVTHRRAAGQGHGDVHLTHQFGIIDVAVVVGIFGDGDHRRARRRAADIQYRAV</sequence>
<reference evidence="2" key="1">
    <citation type="submission" date="2016-02" db="EMBL/GenBank/DDBJ databases">
        <authorList>
            <person name="Rodrigo-Torres Lidia"/>
            <person name="Arahal R.David."/>
        </authorList>
    </citation>
    <scope>NUCLEOTIDE SEQUENCE [LARGE SCALE GENOMIC DNA]</scope>
    <source>
        <strain evidence="2">CECT 8713</strain>
    </source>
</reference>
<dbReference type="Proteomes" id="UP000073601">
    <property type="component" value="Unassembled WGS sequence"/>
</dbReference>
<evidence type="ECO:0000313" key="1">
    <source>
        <dbReference type="EMBL" id="CZF87034.1"/>
    </source>
</evidence>
<accession>A0A128FL86</accession>
<organism evidence="1 2">
    <name type="scientific">Grimontia marina</name>
    <dbReference type="NCBI Taxonomy" id="646534"/>
    <lineage>
        <taxon>Bacteria</taxon>
        <taxon>Pseudomonadati</taxon>
        <taxon>Pseudomonadota</taxon>
        <taxon>Gammaproteobacteria</taxon>
        <taxon>Vibrionales</taxon>
        <taxon>Vibrionaceae</taxon>
        <taxon>Grimontia</taxon>
    </lineage>
</organism>
<keyword evidence="2" id="KW-1185">Reference proteome</keyword>
<gene>
    <name evidence="1" type="ORF">GMA8713_05075</name>
</gene>
<name>A0A128FL86_9GAMM</name>